<dbReference type="PRINTS" id="PR00730">
    <property type="entry name" value="THERMOLYSIN"/>
</dbReference>
<dbReference type="RefSeq" id="WP_142941555.1">
    <property type="nucleotide sequence ID" value="NZ_VIKR01000002.1"/>
</dbReference>
<name>A0A545TCI9_9GAMM</name>
<keyword evidence="17" id="KW-1185">Reference proteome</keyword>
<reference evidence="16 17" key="1">
    <citation type="submission" date="2019-06" db="EMBL/GenBank/DDBJ databases">
        <title>Draft genome of Aliikangiella marina GYP-15.</title>
        <authorList>
            <person name="Wang G."/>
        </authorList>
    </citation>
    <scope>NUCLEOTIDE SEQUENCE [LARGE SCALE GENOMIC DNA]</scope>
    <source>
        <strain evidence="16 17">GYP-15</strain>
    </source>
</reference>
<dbReference type="PANTHER" id="PTHR33794">
    <property type="entry name" value="BACILLOLYSIN"/>
    <property type="match status" value="1"/>
</dbReference>
<feature type="domain" description="FTP" evidence="15">
    <location>
        <begin position="63"/>
        <end position="111"/>
    </location>
</feature>
<feature type="region of interest" description="Disordered" evidence="10">
    <location>
        <begin position="515"/>
        <end position="541"/>
    </location>
</feature>
<dbReference type="EMBL" id="VIKR01000002">
    <property type="protein sequence ID" value="TQV74937.1"/>
    <property type="molecule type" value="Genomic_DNA"/>
</dbReference>
<dbReference type="Pfam" id="PF07504">
    <property type="entry name" value="FTP"/>
    <property type="match status" value="1"/>
</dbReference>
<gene>
    <name evidence="16" type="ORF">FLL45_08235</name>
</gene>
<dbReference type="Pfam" id="PF02868">
    <property type="entry name" value="Peptidase_M4_C"/>
    <property type="match status" value="1"/>
</dbReference>
<dbReference type="InterPro" id="IPR001570">
    <property type="entry name" value="Peptidase_M4_C_domain"/>
</dbReference>
<dbReference type="GO" id="GO:0006508">
    <property type="term" value="P:proteolysis"/>
    <property type="evidence" value="ECO:0007669"/>
    <property type="project" value="UniProtKB-KW"/>
</dbReference>
<evidence type="ECO:0000259" key="15">
    <source>
        <dbReference type="Pfam" id="PF07504"/>
    </source>
</evidence>
<feature type="domain" description="Peptidase M4" evidence="12">
    <location>
        <begin position="225"/>
        <end position="363"/>
    </location>
</feature>
<feature type="active site" evidence="9">
    <location>
        <position position="356"/>
    </location>
</feature>
<feature type="signal peptide" evidence="11">
    <location>
        <begin position="1"/>
        <end position="24"/>
    </location>
</feature>
<dbReference type="InterPro" id="IPR011096">
    <property type="entry name" value="FTP_domain"/>
</dbReference>
<dbReference type="InterPro" id="IPR007280">
    <property type="entry name" value="Peptidase_C_arc/bac"/>
</dbReference>
<dbReference type="Gene3D" id="3.10.170.10">
    <property type="match status" value="1"/>
</dbReference>
<dbReference type="AlphaFoldDB" id="A0A545TCI9"/>
<dbReference type="Gene3D" id="3.10.450.490">
    <property type="match status" value="1"/>
</dbReference>
<evidence type="ECO:0000256" key="9">
    <source>
        <dbReference type="PIRSR" id="PIRSR623612-1"/>
    </source>
</evidence>
<proteinExistence type="inferred from homology"/>
<evidence type="ECO:0000256" key="1">
    <source>
        <dbReference type="ARBA" id="ARBA00009388"/>
    </source>
</evidence>
<evidence type="ECO:0000256" key="10">
    <source>
        <dbReference type="SAM" id="MobiDB-lite"/>
    </source>
</evidence>
<dbReference type="Proteomes" id="UP000317839">
    <property type="component" value="Unassembled WGS sequence"/>
</dbReference>
<dbReference type="Pfam" id="PF04151">
    <property type="entry name" value="PPC"/>
    <property type="match status" value="2"/>
</dbReference>
<organism evidence="16 17">
    <name type="scientific">Aliikangiella marina</name>
    <dbReference type="NCBI Taxonomy" id="1712262"/>
    <lineage>
        <taxon>Bacteria</taxon>
        <taxon>Pseudomonadati</taxon>
        <taxon>Pseudomonadota</taxon>
        <taxon>Gammaproteobacteria</taxon>
        <taxon>Oceanospirillales</taxon>
        <taxon>Pleioneaceae</taxon>
        <taxon>Aliikangiella</taxon>
    </lineage>
</organism>
<evidence type="ECO:0000259" key="14">
    <source>
        <dbReference type="Pfam" id="PF04151"/>
    </source>
</evidence>
<protein>
    <submittedName>
        <fullName evidence="16">Peptidase</fullName>
    </submittedName>
</protein>
<evidence type="ECO:0000256" key="4">
    <source>
        <dbReference type="ARBA" id="ARBA00022729"/>
    </source>
</evidence>
<feature type="active site" description="Proton donor" evidence="9">
    <location>
        <position position="438"/>
    </location>
</feature>
<evidence type="ECO:0000256" key="7">
    <source>
        <dbReference type="ARBA" id="ARBA00023049"/>
    </source>
</evidence>
<keyword evidence="6" id="KW-0862">Zinc</keyword>
<dbReference type="PANTHER" id="PTHR33794:SF1">
    <property type="entry name" value="BACILLOLYSIN"/>
    <property type="match status" value="1"/>
</dbReference>
<comment type="similarity">
    <text evidence="1">Belongs to the peptidase M4 family.</text>
</comment>
<feature type="domain" description="Peptidase M4 C-terminal" evidence="13">
    <location>
        <begin position="366"/>
        <end position="510"/>
    </location>
</feature>
<dbReference type="InterPro" id="IPR050728">
    <property type="entry name" value="Zinc_Metalloprotease_M4"/>
</dbReference>
<feature type="chain" id="PRO_5022010188" evidence="11">
    <location>
        <begin position="25"/>
        <end position="742"/>
    </location>
</feature>
<dbReference type="GO" id="GO:0046872">
    <property type="term" value="F:metal ion binding"/>
    <property type="evidence" value="ECO:0007669"/>
    <property type="project" value="UniProtKB-KW"/>
</dbReference>
<keyword evidence="2" id="KW-0645">Protease</keyword>
<keyword evidence="7" id="KW-0482">Metalloprotease</keyword>
<sequence length="742" mass="79242">MTYNKKIIVSALTVGLLGITTVDAAEKKFLRDNTTLANKLMQTSSATQSKALAQSAGLSAEADLLVRRTYLDTDGSTTIRYTQTYKGLPIIGDDVVISRHSNGDFKRAHGAVVSGISQDLKSVTPKVTLNAAVTQAKAFDFEPVVISKGLSVKPVKPRYENEKSRLAIWIDQNDKARLVYEITYVRYGAKPSRPYKLIDAHTGQILLSFDNLQTADAQGPGGNQKTGQYYYGTDFGNLNVSQSGNTCTMNNSNVRTVNLNGGTSGSSAFSFTCPENTVKQINGAYSPLNDAHFFGSVIFNMYSDWVGTAPLTSQLIMRVHYGNNYENAFWNGSAMTFGDGANTFYPLVSLDVSSHEVSHGFTEQNSGLIYSGKSGGLNEAFSDIAGEAAEAYMTGTNDWLVGAQIFKASGALRYMNNPPQDGKSIDQQSDFTSGMNVHYSSGVYNKAFYLLATSPGWTTQQAFQVYARANRLYWTASINWDQAGNGVLDSACDLGFNTDDVQASLVAVGVNSSLSSGSSCGTTPPPPPPPGGDSLTNGVPVTGLGASRGEDIVYTMDVPAGATNISFSISGGSGDADLYTRFGAAPTDSTYDCRPYRNGNSETCTGSQSGGTYYVRVKAYSTFSGVTLTGSYTEPGGGGGLDPIDQTISNVSVARRAWQRYTIDLESGYAELKVTISGGSGDADLYVRYGAESTTSAYDCRPYRNGNNETCTFSNPQGGTWHVDLRGYSAASGVDLRIQATP</sequence>
<evidence type="ECO:0000256" key="3">
    <source>
        <dbReference type="ARBA" id="ARBA00022723"/>
    </source>
</evidence>
<dbReference type="Gene3D" id="1.10.390.10">
    <property type="entry name" value="Neutral Protease Domain 2"/>
    <property type="match status" value="1"/>
</dbReference>
<evidence type="ECO:0000256" key="11">
    <source>
        <dbReference type="SAM" id="SignalP"/>
    </source>
</evidence>
<feature type="domain" description="Peptidase C-terminal archaeal/bacterial" evidence="14">
    <location>
        <begin position="660"/>
        <end position="726"/>
    </location>
</feature>
<keyword evidence="5" id="KW-0378">Hydrolase</keyword>
<dbReference type="GO" id="GO:0004222">
    <property type="term" value="F:metalloendopeptidase activity"/>
    <property type="evidence" value="ECO:0007669"/>
    <property type="project" value="InterPro"/>
</dbReference>
<dbReference type="Gene3D" id="3.10.450.40">
    <property type="match status" value="1"/>
</dbReference>
<keyword evidence="8" id="KW-0865">Zymogen</keyword>
<keyword evidence="4 11" id="KW-0732">Signal</keyword>
<accession>A0A545TCI9</accession>
<dbReference type="Gene3D" id="2.60.120.380">
    <property type="match status" value="2"/>
</dbReference>
<evidence type="ECO:0000313" key="17">
    <source>
        <dbReference type="Proteomes" id="UP000317839"/>
    </source>
</evidence>
<dbReference type="InterPro" id="IPR027268">
    <property type="entry name" value="Peptidase_M4/M1_CTD_sf"/>
</dbReference>
<evidence type="ECO:0000259" key="12">
    <source>
        <dbReference type="Pfam" id="PF01447"/>
    </source>
</evidence>
<evidence type="ECO:0000256" key="8">
    <source>
        <dbReference type="ARBA" id="ARBA00023145"/>
    </source>
</evidence>
<evidence type="ECO:0000259" key="13">
    <source>
        <dbReference type="Pfam" id="PF02868"/>
    </source>
</evidence>
<evidence type="ECO:0000256" key="5">
    <source>
        <dbReference type="ARBA" id="ARBA00022801"/>
    </source>
</evidence>
<evidence type="ECO:0000256" key="6">
    <source>
        <dbReference type="ARBA" id="ARBA00022833"/>
    </source>
</evidence>
<feature type="domain" description="Peptidase C-terminal archaeal/bacterial" evidence="14">
    <location>
        <begin position="553"/>
        <end position="618"/>
    </location>
</feature>
<evidence type="ECO:0000313" key="16">
    <source>
        <dbReference type="EMBL" id="TQV74937.1"/>
    </source>
</evidence>
<dbReference type="InterPro" id="IPR023612">
    <property type="entry name" value="Peptidase_M4"/>
</dbReference>
<dbReference type="OrthoDB" id="5378341at2"/>
<comment type="caution">
    <text evidence="16">The sequence shown here is derived from an EMBL/GenBank/DDBJ whole genome shotgun (WGS) entry which is preliminary data.</text>
</comment>
<dbReference type="FunFam" id="2.60.120.380:FF:000013">
    <property type="entry name" value="Alkaline serine protease"/>
    <property type="match status" value="1"/>
</dbReference>
<dbReference type="CDD" id="cd09597">
    <property type="entry name" value="M4_TLP"/>
    <property type="match status" value="1"/>
</dbReference>
<dbReference type="Pfam" id="PF01447">
    <property type="entry name" value="Peptidase_M4"/>
    <property type="match status" value="1"/>
</dbReference>
<dbReference type="SUPFAM" id="SSF55486">
    <property type="entry name" value="Metalloproteases ('zincins'), catalytic domain"/>
    <property type="match status" value="1"/>
</dbReference>
<dbReference type="InterPro" id="IPR013856">
    <property type="entry name" value="Peptidase_M4_domain"/>
</dbReference>
<evidence type="ECO:0000256" key="2">
    <source>
        <dbReference type="ARBA" id="ARBA00022670"/>
    </source>
</evidence>
<keyword evidence="3" id="KW-0479">Metal-binding</keyword>